<proteinExistence type="predicted"/>
<gene>
    <name evidence="1" type="ORF">QNA08_13520</name>
</gene>
<dbReference type="Proteomes" id="UP001321492">
    <property type="component" value="Unassembled WGS sequence"/>
</dbReference>
<accession>A0ABT7AIP4</accession>
<dbReference type="RefSeq" id="WP_283741256.1">
    <property type="nucleotide sequence ID" value="NZ_JASJEV010000008.1"/>
</dbReference>
<evidence type="ECO:0000313" key="2">
    <source>
        <dbReference type="Proteomes" id="UP001321492"/>
    </source>
</evidence>
<organism evidence="1 2">
    <name type="scientific">Chelatococcus albus</name>
    <dbReference type="NCBI Taxonomy" id="3047466"/>
    <lineage>
        <taxon>Bacteria</taxon>
        <taxon>Pseudomonadati</taxon>
        <taxon>Pseudomonadota</taxon>
        <taxon>Alphaproteobacteria</taxon>
        <taxon>Hyphomicrobiales</taxon>
        <taxon>Chelatococcaceae</taxon>
        <taxon>Chelatococcus</taxon>
    </lineage>
</organism>
<protein>
    <submittedName>
        <fullName evidence="1">DUF3052 domain-containing protein</fullName>
    </submittedName>
</protein>
<dbReference type="EMBL" id="JASJEV010000008">
    <property type="protein sequence ID" value="MDJ1159254.1"/>
    <property type="molecule type" value="Genomic_DNA"/>
</dbReference>
<reference evidence="1 2" key="1">
    <citation type="submission" date="2023-05" db="EMBL/GenBank/DDBJ databases">
        <title>Chelatococcus sp. nov., a moderately thermophilic bacterium isolated from hot spring microbial mat.</title>
        <authorList>
            <person name="Hu C.-J."/>
            <person name="Li W.-J."/>
        </authorList>
    </citation>
    <scope>NUCLEOTIDE SEQUENCE [LARGE SCALE GENOMIC DNA]</scope>
    <source>
        <strain evidence="1 2">SYSU G07232</strain>
    </source>
</reference>
<name>A0ABT7AIP4_9HYPH</name>
<keyword evidence="2" id="KW-1185">Reference proteome</keyword>
<evidence type="ECO:0000313" key="1">
    <source>
        <dbReference type="EMBL" id="MDJ1159254.1"/>
    </source>
</evidence>
<comment type="caution">
    <text evidence="1">The sequence shown here is derived from an EMBL/GenBank/DDBJ whole genome shotgun (WGS) entry which is preliminary data.</text>
</comment>
<dbReference type="InterPro" id="IPR029063">
    <property type="entry name" value="SAM-dependent_MTases_sf"/>
</dbReference>
<sequence length="145" mass="15259">MGDAGYSGASLPRKLGLADGQRVLFIGLPDHLTPLTQAARFATVVTRLGPAHLPAEGPFDVALVFTTDAADLSEAIPRLRALLAPAGMLWVSWPKKTAKIPTTLTEDVVRAQALACGLVDVKVCAVDAVWSGLKLVIPKALRPGR</sequence>
<dbReference type="SUPFAM" id="SSF53335">
    <property type="entry name" value="S-adenosyl-L-methionine-dependent methyltransferases"/>
    <property type="match status" value="1"/>
</dbReference>